<dbReference type="SUPFAM" id="SSF52540">
    <property type="entry name" value="P-loop containing nucleoside triphosphate hydrolases"/>
    <property type="match status" value="1"/>
</dbReference>
<dbReference type="InterPro" id="IPR044974">
    <property type="entry name" value="Disease_R_plants"/>
</dbReference>
<evidence type="ECO:0000313" key="6">
    <source>
        <dbReference type="EMBL" id="CAI0458258.1"/>
    </source>
</evidence>
<evidence type="ECO:0000256" key="4">
    <source>
        <dbReference type="SAM" id="MobiDB-lite"/>
    </source>
</evidence>
<dbReference type="Pfam" id="PF00931">
    <property type="entry name" value="NB-ARC"/>
    <property type="match status" value="1"/>
</dbReference>
<evidence type="ECO:0000256" key="1">
    <source>
        <dbReference type="ARBA" id="ARBA00022614"/>
    </source>
</evidence>
<name>A0AAV0NJ34_9ROSI</name>
<dbReference type="SUPFAM" id="SSF52200">
    <property type="entry name" value="Toll/Interleukin receptor TIR domain"/>
    <property type="match status" value="1"/>
</dbReference>
<sequence length="1274" mass="143119">MSILRTRQEQDIDRVGDGGTGGVEGGLENEKPARGGGGGGRVVFRSCFSMAYTKKENVRKLKQKQGECKQPKTRKMDIDYQMRLKETVEVAIQLTANCVLDVDSKGYSFQNGLLFMFPKPHPPPPPPTSTSPQPPPKNKNLRPSLQPPPPPPSSSEVLPLLPTGEYEVFLSFRGGDTRHQIAEFLSLFLKNRGVRAFIDDNDLYQGDDIGPSLTKSIEQSKIYIPILSENYAESKWCLKELAKMVECHERDQRHVIYPIFYLVEPTDVKNQTGPYQKAFQQHENERKVSPDVLTNWKHAMCVVGHKAGRTIKSKDVNLAAVIDGVASFVLRHLNKNESVSYAGELVGIENPVKEVIEKLSLDSPGLIVVGLHGFGGIGKTTIANAAYHKLATHFDRRCFLADIRETQKDKDGNINLQKKLISQVMIREDSGSSITTVNDGIELIKDRLSQLKLLIILDDVDDKFIFEDVLGDPKNFSPRSRFIFTSRDKTAMNDLNHYRKLYEVQPMVKELSFQLFRRYAFRRDSPITGYENLAKKFVKKIGGVPLALKVIGSSLLKKEIPFWEGELKKLRNSPHREVKEILKISYDSLDPESKQIFLDIACFYIGMDQETPSYMWNDLGLYPEVSIIILEDRSLIKLGDGDTFQMHDQLRDMGRAIVRDENPEHSWMRSRVWDEKDALELLLTKKGSGQVKALRVDDAYNIGTLTRGHFLNLPELRYFDADGARFGGDFNDILPNIRWLRLHGHNNEDDHPTNFHMENLVILDLQGSPLLDDDWGGWSQIKTANKLKVLDLSECRSLTRIPDFPQSWSLEVLNLSSLGLNSGVELDVSSLWNLKVLNLCDIELERIVGGTIGTMRRLQELDLMALHCNNLEEVVVDIGELSSLKILKTFGMTTTTKKITEGSDHHQELIITLGKLPTSLKVLHTSSPVVNLSELVVMEELKVWNCDFGLPIPPMKNSWWSKSKLKSMMLKSSKMVVVPASFAETSRDDDVSPMESSSCCRLPTSLTELRVWDCSELTWLPNLENLENLTELSVNGCSRLQEIQGLDNVLSQSNKLELLVLISCPLLTSTFRRRRGVVGGGKRVESLKGLCVRKCGGGGIPHLRDFPRLTSLEIGRITDEASQQGMGSQLEDIASLEELQYLRLFGLTSVDRLPSLSKLRKLTFLSIHDMPRLREIEGLADLKSLIQLILAGCTSLERLILPPAANDGLQVLDIRGCNNLPPGDLSALRANLPNVHIKWPHEPYGDGENLPTLFPDVADAFQPEMMGYEGGESS</sequence>
<organism evidence="6 7">
    <name type="scientific">Linum tenue</name>
    <dbReference type="NCBI Taxonomy" id="586396"/>
    <lineage>
        <taxon>Eukaryota</taxon>
        <taxon>Viridiplantae</taxon>
        <taxon>Streptophyta</taxon>
        <taxon>Embryophyta</taxon>
        <taxon>Tracheophyta</taxon>
        <taxon>Spermatophyta</taxon>
        <taxon>Magnoliopsida</taxon>
        <taxon>eudicotyledons</taxon>
        <taxon>Gunneridae</taxon>
        <taxon>Pentapetalae</taxon>
        <taxon>rosids</taxon>
        <taxon>fabids</taxon>
        <taxon>Malpighiales</taxon>
        <taxon>Linaceae</taxon>
        <taxon>Linum</taxon>
    </lineage>
</organism>
<dbReference type="Gene3D" id="3.40.50.10140">
    <property type="entry name" value="Toll/interleukin-1 receptor homology (TIR) domain"/>
    <property type="match status" value="1"/>
</dbReference>
<comment type="caution">
    <text evidence="6">The sequence shown here is derived from an EMBL/GenBank/DDBJ whole genome shotgun (WGS) entry which is preliminary data.</text>
</comment>
<dbReference type="GO" id="GO:0006952">
    <property type="term" value="P:defense response"/>
    <property type="evidence" value="ECO:0007669"/>
    <property type="project" value="InterPro"/>
</dbReference>
<dbReference type="GO" id="GO:0043531">
    <property type="term" value="F:ADP binding"/>
    <property type="evidence" value="ECO:0007669"/>
    <property type="project" value="InterPro"/>
</dbReference>
<dbReference type="Gene3D" id="3.40.50.300">
    <property type="entry name" value="P-loop containing nucleotide triphosphate hydrolases"/>
    <property type="match status" value="1"/>
</dbReference>
<keyword evidence="2" id="KW-0677">Repeat</keyword>
<dbReference type="PROSITE" id="PS50104">
    <property type="entry name" value="TIR"/>
    <property type="match status" value="1"/>
</dbReference>
<dbReference type="PRINTS" id="PR00364">
    <property type="entry name" value="DISEASERSIST"/>
</dbReference>
<feature type="domain" description="TIR" evidence="5">
    <location>
        <begin position="164"/>
        <end position="300"/>
    </location>
</feature>
<dbReference type="Pfam" id="PF23282">
    <property type="entry name" value="WHD_ROQ1"/>
    <property type="match status" value="1"/>
</dbReference>
<dbReference type="Pfam" id="PF01582">
    <property type="entry name" value="TIR"/>
    <property type="match status" value="1"/>
</dbReference>
<keyword evidence="1" id="KW-0433">Leucine-rich repeat</keyword>
<dbReference type="InterPro" id="IPR002182">
    <property type="entry name" value="NB-ARC"/>
</dbReference>
<gene>
    <name evidence="6" type="ORF">LITE_LOCUS33449</name>
</gene>
<reference evidence="6" key="1">
    <citation type="submission" date="2022-08" db="EMBL/GenBank/DDBJ databases">
        <authorList>
            <person name="Gutierrez-Valencia J."/>
        </authorList>
    </citation>
    <scope>NUCLEOTIDE SEQUENCE</scope>
</reference>
<proteinExistence type="predicted"/>
<dbReference type="PANTHER" id="PTHR11017:SF570">
    <property type="entry name" value="DISEASE RESISTANCE PROTEIN (TIR-NBS CLASS)-RELATED"/>
    <property type="match status" value="1"/>
</dbReference>
<dbReference type="EMBL" id="CAMGYJ010000008">
    <property type="protein sequence ID" value="CAI0458258.1"/>
    <property type="molecule type" value="Genomic_DNA"/>
</dbReference>
<feature type="compositionally biased region" description="Basic and acidic residues" evidence="4">
    <location>
        <begin position="1"/>
        <end position="16"/>
    </location>
</feature>
<feature type="region of interest" description="Disordered" evidence="4">
    <location>
        <begin position="1"/>
        <end position="40"/>
    </location>
</feature>
<dbReference type="InterPro" id="IPR027417">
    <property type="entry name" value="P-loop_NTPase"/>
</dbReference>
<dbReference type="InterPro" id="IPR000157">
    <property type="entry name" value="TIR_dom"/>
</dbReference>
<dbReference type="Gene3D" id="3.80.10.10">
    <property type="entry name" value="Ribonuclease Inhibitor"/>
    <property type="match status" value="3"/>
</dbReference>
<dbReference type="AlphaFoldDB" id="A0AAV0NJ34"/>
<dbReference type="SMART" id="SM00255">
    <property type="entry name" value="TIR"/>
    <property type="match status" value="1"/>
</dbReference>
<dbReference type="InterPro" id="IPR042197">
    <property type="entry name" value="Apaf_helical"/>
</dbReference>
<keyword evidence="3" id="KW-0520">NAD</keyword>
<dbReference type="InterPro" id="IPR032675">
    <property type="entry name" value="LRR_dom_sf"/>
</dbReference>
<dbReference type="PANTHER" id="PTHR11017">
    <property type="entry name" value="LEUCINE-RICH REPEAT-CONTAINING PROTEIN"/>
    <property type="match status" value="1"/>
</dbReference>
<evidence type="ECO:0000313" key="7">
    <source>
        <dbReference type="Proteomes" id="UP001154282"/>
    </source>
</evidence>
<dbReference type="InterPro" id="IPR058192">
    <property type="entry name" value="WHD_ROQ1-like"/>
</dbReference>
<accession>A0AAV0NJ34</accession>
<dbReference type="GO" id="GO:0007165">
    <property type="term" value="P:signal transduction"/>
    <property type="evidence" value="ECO:0007669"/>
    <property type="project" value="InterPro"/>
</dbReference>
<feature type="compositionally biased region" description="Pro residues" evidence="4">
    <location>
        <begin position="119"/>
        <end position="137"/>
    </location>
</feature>
<dbReference type="FunFam" id="3.40.50.10140:FF:000007">
    <property type="entry name" value="Disease resistance protein (TIR-NBS-LRR class)"/>
    <property type="match status" value="1"/>
</dbReference>
<keyword evidence="7" id="KW-1185">Reference proteome</keyword>
<dbReference type="Gene3D" id="1.10.8.430">
    <property type="entry name" value="Helical domain of apoptotic protease-activating factors"/>
    <property type="match status" value="1"/>
</dbReference>
<dbReference type="Proteomes" id="UP001154282">
    <property type="component" value="Unassembled WGS sequence"/>
</dbReference>
<feature type="region of interest" description="Disordered" evidence="4">
    <location>
        <begin position="117"/>
        <end position="158"/>
    </location>
</feature>
<evidence type="ECO:0000256" key="2">
    <source>
        <dbReference type="ARBA" id="ARBA00022737"/>
    </source>
</evidence>
<evidence type="ECO:0000259" key="5">
    <source>
        <dbReference type="PROSITE" id="PS50104"/>
    </source>
</evidence>
<dbReference type="SUPFAM" id="SSF52058">
    <property type="entry name" value="L domain-like"/>
    <property type="match status" value="1"/>
</dbReference>
<dbReference type="InterPro" id="IPR035897">
    <property type="entry name" value="Toll_tir_struct_dom_sf"/>
</dbReference>
<protein>
    <recommendedName>
        <fullName evidence="5">TIR domain-containing protein</fullName>
    </recommendedName>
</protein>
<evidence type="ECO:0000256" key="3">
    <source>
        <dbReference type="ARBA" id="ARBA00023027"/>
    </source>
</evidence>